<keyword evidence="3 4" id="KW-0456">Lyase</keyword>
<dbReference type="GO" id="GO:0016829">
    <property type="term" value="F:lyase activity"/>
    <property type="evidence" value="ECO:0007669"/>
    <property type="project" value="UniProtKB-KW"/>
</dbReference>
<dbReference type="EC" id="4.2.-.-" evidence="4"/>
<evidence type="ECO:0000256" key="4">
    <source>
        <dbReference type="PIRNR" id="PIRNR006181"/>
    </source>
</evidence>
<evidence type="ECO:0000256" key="2">
    <source>
        <dbReference type="ARBA" id="ARBA00022917"/>
    </source>
</evidence>
<dbReference type="PANTHER" id="PTHR30411">
    <property type="entry name" value="CYTOPLASMIC PROTEIN"/>
    <property type="match status" value="1"/>
</dbReference>
<proteinExistence type="inferred from homology"/>
<dbReference type="Proteomes" id="UP000182725">
    <property type="component" value="Unassembled WGS sequence"/>
</dbReference>
<dbReference type="CDD" id="cd00002">
    <property type="entry name" value="YbaK_deacylase"/>
    <property type="match status" value="1"/>
</dbReference>
<reference evidence="6 7" key="1">
    <citation type="submission" date="2016-10" db="EMBL/GenBank/DDBJ databases">
        <authorList>
            <person name="de Groot N.N."/>
        </authorList>
    </citation>
    <scope>NUCLEOTIDE SEQUENCE [LARGE SCALE GENOMIC DNA]</scope>
    <source>
        <strain evidence="6 7">DSM 22274</strain>
    </source>
</reference>
<keyword evidence="2 4" id="KW-0648">Protein biosynthesis</keyword>
<dbReference type="InterPro" id="IPR007214">
    <property type="entry name" value="YbaK/aa-tRNA-synth-assoc-dom"/>
</dbReference>
<dbReference type="NCBIfam" id="TIGR00011">
    <property type="entry name" value="YbaK_EbsC"/>
    <property type="match status" value="1"/>
</dbReference>
<dbReference type="SUPFAM" id="SSF55826">
    <property type="entry name" value="YbaK/ProRS associated domain"/>
    <property type="match status" value="1"/>
</dbReference>
<sequence length="171" mass="17299">MAKKTSGAGTPATVALTAAGIPFSAHSYAHDPATTSYGMEAATALGISPERVFKTLMADVAGTLAVAVVPVNGTLDLKALAAALGQKKAAMADPAAAQRRTGYVLGGISPLGQRQHSPTVLDASALSCETIYVSGGRRGFDVELSPKDLLALTHGTTANIGAAKSQPLLER</sequence>
<name>A0A1H5H8N3_9MICC</name>
<accession>A0A1H5H8N3</accession>
<evidence type="ECO:0000256" key="3">
    <source>
        <dbReference type="ARBA" id="ARBA00023239"/>
    </source>
</evidence>
<evidence type="ECO:0000256" key="1">
    <source>
        <dbReference type="ARBA" id="ARBA00009798"/>
    </source>
</evidence>
<dbReference type="InterPro" id="IPR036754">
    <property type="entry name" value="YbaK/aa-tRNA-synt-asso_dom_sf"/>
</dbReference>
<evidence type="ECO:0000313" key="6">
    <source>
        <dbReference type="EMBL" id="SEE24366.1"/>
    </source>
</evidence>
<feature type="domain" description="YbaK/aminoacyl-tRNA synthetase-associated" evidence="5">
    <location>
        <begin position="39"/>
        <end position="151"/>
    </location>
</feature>
<dbReference type="PANTHER" id="PTHR30411:SF0">
    <property type="entry name" value="CYS-TRNA(PRO)_CYS-TRNA(CYS) DEACYLASE YBAK"/>
    <property type="match status" value="1"/>
</dbReference>
<dbReference type="PIRSF" id="PIRSF006181">
    <property type="entry name" value="EbsC_YbaK"/>
    <property type="match status" value="1"/>
</dbReference>
<dbReference type="Gene3D" id="3.90.960.10">
    <property type="entry name" value="YbaK/aminoacyl-tRNA synthetase-associated domain"/>
    <property type="match status" value="1"/>
</dbReference>
<dbReference type="InterPro" id="IPR004369">
    <property type="entry name" value="Prolyl-tRNA_editing_YbaK/EbsC"/>
</dbReference>
<organism evidence="6 7">
    <name type="scientific">Arthrobacter alpinus</name>
    <dbReference type="NCBI Taxonomy" id="656366"/>
    <lineage>
        <taxon>Bacteria</taxon>
        <taxon>Bacillati</taxon>
        <taxon>Actinomycetota</taxon>
        <taxon>Actinomycetes</taxon>
        <taxon>Micrococcales</taxon>
        <taxon>Micrococcaceae</taxon>
        <taxon>Arthrobacter</taxon>
    </lineage>
</organism>
<dbReference type="Pfam" id="PF04073">
    <property type="entry name" value="tRNA_edit"/>
    <property type="match status" value="1"/>
</dbReference>
<dbReference type="EMBL" id="FNTV01000001">
    <property type="protein sequence ID" value="SEE24366.1"/>
    <property type="molecule type" value="Genomic_DNA"/>
</dbReference>
<dbReference type="GO" id="GO:0002161">
    <property type="term" value="F:aminoacyl-tRNA deacylase activity"/>
    <property type="evidence" value="ECO:0007669"/>
    <property type="project" value="InterPro"/>
</dbReference>
<comment type="similarity">
    <text evidence="1 4">Belongs to the prolyl-tRNA editing family. YbaK/EbsC subfamily.</text>
</comment>
<dbReference type="GO" id="GO:0006412">
    <property type="term" value="P:translation"/>
    <property type="evidence" value="ECO:0007669"/>
    <property type="project" value="UniProtKB-KW"/>
</dbReference>
<protein>
    <recommendedName>
        <fullName evidence="4">Cys-tRNA(Pro)/Cys-tRNA(Cys) deacylase</fullName>
        <ecNumber evidence="4">4.2.-.-</ecNumber>
    </recommendedName>
</protein>
<evidence type="ECO:0000259" key="5">
    <source>
        <dbReference type="Pfam" id="PF04073"/>
    </source>
</evidence>
<gene>
    <name evidence="6" type="ORF">SAMN04489740_0956</name>
</gene>
<evidence type="ECO:0000313" key="7">
    <source>
        <dbReference type="Proteomes" id="UP000182725"/>
    </source>
</evidence>
<dbReference type="RefSeq" id="WP_074710791.1">
    <property type="nucleotide sequence ID" value="NZ_FNTV01000001.1"/>
</dbReference>
<dbReference type="AlphaFoldDB" id="A0A1H5H8N3"/>